<evidence type="ECO:0000256" key="1">
    <source>
        <dbReference type="SAM" id="Coils"/>
    </source>
</evidence>
<accession>A0A0C9YY88</accession>
<reference evidence="4" key="2">
    <citation type="submission" date="2015-01" db="EMBL/GenBank/DDBJ databases">
        <title>Evolutionary Origins and Diversification of the Mycorrhizal Mutualists.</title>
        <authorList>
            <consortium name="DOE Joint Genome Institute"/>
            <consortium name="Mycorrhizal Genomics Consortium"/>
            <person name="Kohler A."/>
            <person name="Kuo A."/>
            <person name="Nagy L.G."/>
            <person name="Floudas D."/>
            <person name="Copeland A."/>
            <person name="Barry K.W."/>
            <person name="Cichocki N."/>
            <person name="Veneault-Fourrey C."/>
            <person name="LaButti K."/>
            <person name="Lindquist E.A."/>
            <person name="Lipzen A."/>
            <person name="Lundell T."/>
            <person name="Morin E."/>
            <person name="Murat C."/>
            <person name="Riley R."/>
            <person name="Ohm R."/>
            <person name="Sun H."/>
            <person name="Tunlid A."/>
            <person name="Henrissat B."/>
            <person name="Grigoriev I.V."/>
            <person name="Hibbett D.S."/>
            <person name="Martin F."/>
        </authorList>
    </citation>
    <scope>NUCLEOTIDE SEQUENCE [LARGE SCALE GENOMIC DNA]</scope>
    <source>
        <strain evidence="4">441</strain>
    </source>
</reference>
<evidence type="ECO:0000313" key="4">
    <source>
        <dbReference type="Proteomes" id="UP000054018"/>
    </source>
</evidence>
<feature type="region of interest" description="Disordered" evidence="2">
    <location>
        <begin position="319"/>
        <end position="372"/>
    </location>
</feature>
<keyword evidence="4" id="KW-1185">Reference proteome</keyword>
<sequence length="372" mass="41329">MSQQAQGTSHQTTAAPSRDWTQVPDEELEVLTDDSEGTERAKEVGKDRWEMVKKQRRAKVRRQRAEEARWREEEERRRSEEERLVRERAEQERRAQEERERQRAEEVAKQAASSKGKGRVEELQREGQLVQTTRMGSMPIYSPMTGAKLGEMAVPIYRAACDECQQQGEAQECRVAAGGRSCGPCRKQKKKCSWAAEDREASTSGARKRAGTGGSRGEKKKRGRSGAEDEEVDEGSEMSAPRFEAAGSCLVGERELRQRLPPDDEYHRRLLVAQEQQVMAMERQAVAMERMAAAQEAQAVAIQVYVQAMQGQMWPPFPPTMTPQVGVPQGGAASATGAVNEQGGLGAREGTKSGGSERGDSGDEWGDEMDDK</sequence>
<dbReference type="HOGENOM" id="CLU_062064_1_0_1"/>
<feature type="compositionally biased region" description="Acidic residues" evidence="2">
    <location>
        <begin position="24"/>
        <end position="36"/>
    </location>
</feature>
<feature type="compositionally biased region" description="Basic and acidic residues" evidence="2">
    <location>
        <begin position="349"/>
        <end position="361"/>
    </location>
</feature>
<reference evidence="3 4" key="1">
    <citation type="submission" date="2014-04" db="EMBL/GenBank/DDBJ databases">
        <authorList>
            <consortium name="DOE Joint Genome Institute"/>
            <person name="Kuo A."/>
            <person name="Kohler A."/>
            <person name="Costa M.D."/>
            <person name="Nagy L.G."/>
            <person name="Floudas D."/>
            <person name="Copeland A."/>
            <person name="Barry K.W."/>
            <person name="Cichocki N."/>
            <person name="Veneault-Fourrey C."/>
            <person name="LaButti K."/>
            <person name="Lindquist E.A."/>
            <person name="Lipzen A."/>
            <person name="Lundell T."/>
            <person name="Morin E."/>
            <person name="Murat C."/>
            <person name="Sun H."/>
            <person name="Tunlid A."/>
            <person name="Henrissat B."/>
            <person name="Grigoriev I.V."/>
            <person name="Hibbett D.S."/>
            <person name="Martin F."/>
            <person name="Nordberg H.P."/>
            <person name="Cantor M.N."/>
            <person name="Hua S.X."/>
        </authorList>
    </citation>
    <scope>NUCLEOTIDE SEQUENCE [LARGE SCALE GENOMIC DNA]</scope>
    <source>
        <strain evidence="3 4">441</strain>
    </source>
</reference>
<dbReference type="STRING" id="765257.A0A0C9YY88"/>
<feature type="compositionally biased region" description="Basic and acidic residues" evidence="2">
    <location>
        <begin position="63"/>
        <end position="108"/>
    </location>
</feature>
<evidence type="ECO:0000256" key="2">
    <source>
        <dbReference type="SAM" id="MobiDB-lite"/>
    </source>
</evidence>
<dbReference type="AlphaFoldDB" id="A0A0C9YY88"/>
<dbReference type="OrthoDB" id="10612193at2759"/>
<feature type="compositionally biased region" description="Acidic residues" evidence="2">
    <location>
        <begin position="362"/>
        <end position="372"/>
    </location>
</feature>
<evidence type="ECO:0000313" key="3">
    <source>
        <dbReference type="EMBL" id="KIK15122.1"/>
    </source>
</evidence>
<protein>
    <submittedName>
        <fullName evidence="3">Uncharacterized protein</fullName>
    </submittedName>
</protein>
<organism evidence="3 4">
    <name type="scientific">Pisolithus microcarpus 441</name>
    <dbReference type="NCBI Taxonomy" id="765257"/>
    <lineage>
        <taxon>Eukaryota</taxon>
        <taxon>Fungi</taxon>
        <taxon>Dikarya</taxon>
        <taxon>Basidiomycota</taxon>
        <taxon>Agaricomycotina</taxon>
        <taxon>Agaricomycetes</taxon>
        <taxon>Agaricomycetidae</taxon>
        <taxon>Boletales</taxon>
        <taxon>Sclerodermatineae</taxon>
        <taxon>Pisolithaceae</taxon>
        <taxon>Pisolithus</taxon>
    </lineage>
</organism>
<feature type="region of interest" description="Disordered" evidence="2">
    <location>
        <begin position="1"/>
        <end position="141"/>
    </location>
</feature>
<dbReference type="EMBL" id="KN833906">
    <property type="protein sequence ID" value="KIK15122.1"/>
    <property type="molecule type" value="Genomic_DNA"/>
</dbReference>
<dbReference type="Proteomes" id="UP000054018">
    <property type="component" value="Unassembled WGS sequence"/>
</dbReference>
<feature type="region of interest" description="Disordered" evidence="2">
    <location>
        <begin position="176"/>
        <end position="244"/>
    </location>
</feature>
<name>A0A0C9YY88_9AGAM</name>
<feature type="compositionally biased region" description="Polar residues" evidence="2">
    <location>
        <begin position="1"/>
        <end position="15"/>
    </location>
</feature>
<keyword evidence="1" id="KW-0175">Coiled coil</keyword>
<gene>
    <name evidence="3" type="ORF">PISMIDRAFT_16761</name>
</gene>
<proteinExistence type="predicted"/>
<feature type="coiled-coil region" evidence="1">
    <location>
        <begin position="271"/>
        <end position="298"/>
    </location>
</feature>
<feature type="compositionally biased region" description="Basic and acidic residues" evidence="2">
    <location>
        <begin position="37"/>
        <end position="53"/>
    </location>
</feature>